<name>X0TTI0_9ZZZZ</name>
<evidence type="ECO:0000313" key="1">
    <source>
        <dbReference type="EMBL" id="GAF90496.1"/>
    </source>
</evidence>
<sequence>GLVAEVYLALLTAYVGDAHRLTLGWRRQVFVKCARF</sequence>
<gene>
    <name evidence="1" type="ORF">S01H1_18919</name>
</gene>
<accession>X0TTI0</accession>
<organism evidence="1">
    <name type="scientific">marine sediment metagenome</name>
    <dbReference type="NCBI Taxonomy" id="412755"/>
    <lineage>
        <taxon>unclassified sequences</taxon>
        <taxon>metagenomes</taxon>
        <taxon>ecological metagenomes</taxon>
    </lineage>
</organism>
<protein>
    <submittedName>
        <fullName evidence="1">Uncharacterized protein</fullName>
    </submittedName>
</protein>
<feature type="non-terminal residue" evidence="1">
    <location>
        <position position="1"/>
    </location>
</feature>
<reference evidence="1" key="1">
    <citation type="journal article" date="2014" name="Front. Microbiol.">
        <title>High frequency of phylogenetically diverse reductive dehalogenase-homologous genes in deep subseafloor sedimentary metagenomes.</title>
        <authorList>
            <person name="Kawai M."/>
            <person name="Futagami T."/>
            <person name="Toyoda A."/>
            <person name="Takaki Y."/>
            <person name="Nishi S."/>
            <person name="Hori S."/>
            <person name="Arai W."/>
            <person name="Tsubouchi T."/>
            <person name="Morono Y."/>
            <person name="Uchiyama I."/>
            <person name="Ito T."/>
            <person name="Fujiyama A."/>
            <person name="Inagaki F."/>
            <person name="Takami H."/>
        </authorList>
    </citation>
    <scope>NUCLEOTIDE SEQUENCE</scope>
    <source>
        <strain evidence="1">Expedition CK06-06</strain>
    </source>
</reference>
<proteinExistence type="predicted"/>
<comment type="caution">
    <text evidence="1">The sequence shown here is derived from an EMBL/GenBank/DDBJ whole genome shotgun (WGS) entry which is preliminary data.</text>
</comment>
<dbReference type="AlphaFoldDB" id="X0TTI0"/>
<dbReference type="EMBL" id="BARS01010168">
    <property type="protein sequence ID" value="GAF90496.1"/>
    <property type="molecule type" value="Genomic_DNA"/>
</dbReference>